<evidence type="ECO:0008006" key="3">
    <source>
        <dbReference type="Google" id="ProtNLM"/>
    </source>
</evidence>
<name>A0ABV5SCN9_9ACTN</name>
<dbReference type="Gene3D" id="2.120.10.30">
    <property type="entry name" value="TolB, C-terminal domain"/>
    <property type="match status" value="1"/>
</dbReference>
<dbReference type="Pfam" id="PF07676">
    <property type="entry name" value="PD40"/>
    <property type="match status" value="1"/>
</dbReference>
<keyword evidence="2" id="KW-1185">Reference proteome</keyword>
<organism evidence="1 2">
    <name type="scientific">Nonomuraea helvata</name>
    <dbReference type="NCBI Taxonomy" id="37484"/>
    <lineage>
        <taxon>Bacteria</taxon>
        <taxon>Bacillati</taxon>
        <taxon>Actinomycetota</taxon>
        <taxon>Actinomycetes</taxon>
        <taxon>Streptosporangiales</taxon>
        <taxon>Streptosporangiaceae</taxon>
        <taxon>Nonomuraea</taxon>
    </lineage>
</organism>
<proteinExistence type="predicted"/>
<dbReference type="EMBL" id="JBHMBW010000057">
    <property type="protein sequence ID" value="MFB9629443.1"/>
    <property type="molecule type" value="Genomic_DNA"/>
</dbReference>
<sequence length="300" mass="32257">MVVHRSWEIAFDAPASRPVRAARMVVAAHGLDRDAVLVLDADSDEFVTVPGLPAHLARNTVSLSSDGTRLVFLSRQDDGAGPMRVVLHALATGARQEFVSDDFVRAALSPDGSRIAVLADLSNGPGIPGMGDEIAGIVLIETATGARQPLWSAEGYWQEDAISWSPDGRLLAVTYLTLDDVITTVVLDLSGKVIGVHEDRVALPGAHSVWMSDRELIVYPEPDDDSPLIAIDVQTGSERRFTRRNFSGYLAIAGGRVVRPGSSPERVVTTDLNDTDERPFLTFRAAVSIEAIDIVPSAVR</sequence>
<dbReference type="InterPro" id="IPR011042">
    <property type="entry name" value="6-blade_b-propeller_TolB-like"/>
</dbReference>
<accession>A0ABV5SCN9</accession>
<evidence type="ECO:0000313" key="1">
    <source>
        <dbReference type="EMBL" id="MFB9629443.1"/>
    </source>
</evidence>
<dbReference type="Proteomes" id="UP001589532">
    <property type="component" value="Unassembled WGS sequence"/>
</dbReference>
<evidence type="ECO:0000313" key="2">
    <source>
        <dbReference type="Proteomes" id="UP001589532"/>
    </source>
</evidence>
<dbReference type="InterPro" id="IPR011659">
    <property type="entry name" value="WD40"/>
</dbReference>
<reference evidence="1 2" key="1">
    <citation type="submission" date="2024-09" db="EMBL/GenBank/DDBJ databases">
        <authorList>
            <person name="Sun Q."/>
            <person name="Mori K."/>
        </authorList>
    </citation>
    <scope>NUCLEOTIDE SEQUENCE [LARGE SCALE GENOMIC DNA]</scope>
    <source>
        <strain evidence="1 2">JCM 3143</strain>
    </source>
</reference>
<dbReference type="SUPFAM" id="SSF69304">
    <property type="entry name" value="Tricorn protease N-terminal domain"/>
    <property type="match status" value="1"/>
</dbReference>
<comment type="caution">
    <text evidence="1">The sequence shown here is derived from an EMBL/GenBank/DDBJ whole genome shotgun (WGS) entry which is preliminary data.</text>
</comment>
<protein>
    <recommendedName>
        <fullName evidence="3">S9 family peptidase</fullName>
    </recommendedName>
</protein>
<dbReference type="RefSeq" id="WP_344987747.1">
    <property type="nucleotide sequence ID" value="NZ_BAAAXV010000002.1"/>
</dbReference>
<gene>
    <name evidence="1" type="ORF">ACFFSA_40755</name>
</gene>